<dbReference type="PRINTS" id="PR00455">
    <property type="entry name" value="HTHTETR"/>
</dbReference>
<evidence type="ECO:0000256" key="3">
    <source>
        <dbReference type="ARBA" id="ARBA00023163"/>
    </source>
</evidence>
<dbReference type="EMBL" id="JAJNCO010000024">
    <property type="protein sequence ID" value="MCD2114600.1"/>
    <property type="molecule type" value="Genomic_DNA"/>
</dbReference>
<dbReference type="InterPro" id="IPR001647">
    <property type="entry name" value="HTH_TetR"/>
</dbReference>
<dbReference type="Gene3D" id="1.10.357.10">
    <property type="entry name" value="Tetracycline Repressor, domain 2"/>
    <property type="match status" value="1"/>
</dbReference>
<proteinExistence type="predicted"/>
<accession>A0AAW4XPJ5</accession>
<feature type="DNA-binding region" description="H-T-H motif" evidence="4">
    <location>
        <begin position="32"/>
        <end position="51"/>
    </location>
</feature>
<sequence length="203" mass="22441">MSQMLRSDAQDNRDRILTAARALFSEHGLDVTMHAIARRAGVGPATLYRRFPTKRALIDEAFAIELQSCRRIVEDGCSDPDPWHGFVFVIHELIALHIRNRGFIDALITDSAAPEVSEHRRRLLVLLAQLGKRAQEAGDLRKDFVIDDLILVLLAGRGLGPALRATRETTARRFAALVIDAFKESGTGSPSSFPSGSRRVQTS</sequence>
<dbReference type="InterPro" id="IPR050109">
    <property type="entry name" value="HTH-type_TetR-like_transc_reg"/>
</dbReference>
<organism evidence="6 7">
    <name type="scientific">Rhodococcus rhodochrous</name>
    <dbReference type="NCBI Taxonomy" id="1829"/>
    <lineage>
        <taxon>Bacteria</taxon>
        <taxon>Bacillati</taxon>
        <taxon>Actinomycetota</taxon>
        <taxon>Actinomycetes</taxon>
        <taxon>Mycobacteriales</taxon>
        <taxon>Nocardiaceae</taxon>
        <taxon>Rhodococcus</taxon>
    </lineage>
</organism>
<dbReference type="GO" id="GO:0003700">
    <property type="term" value="F:DNA-binding transcription factor activity"/>
    <property type="evidence" value="ECO:0007669"/>
    <property type="project" value="TreeGrafter"/>
</dbReference>
<dbReference type="PROSITE" id="PS01081">
    <property type="entry name" value="HTH_TETR_1"/>
    <property type="match status" value="1"/>
</dbReference>
<evidence type="ECO:0000256" key="2">
    <source>
        <dbReference type="ARBA" id="ARBA00023125"/>
    </source>
</evidence>
<evidence type="ECO:0000256" key="1">
    <source>
        <dbReference type="ARBA" id="ARBA00023015"/>
    </source>
</evidence>
<feature type="domain" description="HTH tetR-type" evidence="5">
    <location>
        <begin position="10"/>
        <end position="69"/>
    </location>
</feature>
<evidence type="ECO:0000256" key="4">
    <source>
        <dbReference type="PROSITE-ProRule" id="PRU00335"/>
    </source>
</evidence>
<evidence type="ECO:0000259" key="5">
    <source>
        <dbReference type="PROSITE" id="PS50977"/>
    </source>
</evidence>
<dbReference type="InterPro" id="IPR009057">
    <property type="entry name" value="Homeodomain-like_sf"/>
</dbReference>
<comment type="caution">
    <text evidence="6">The sequence shown here is derived from an EMBL/GenBank/DDBJ whole genome shotgun (WGS) entry which is preliminary data.</text>
</comment>
<keyword evidence="3" id="KW-0804">Transcription</keyword>
<evidence type="ECO:0000313" key="7">
    <source>
        <dbReference type="Proteomes" id="UP001198630"/>
    </source>
</evidence>
<keyword evidence="2 4" id="KW-0238">DNA-binding</keyword>
<dbReference type="SUPFAM" id="SSF46689">
    <property type="entry name" value="Homeodomain-like"/>
    <property type="match status" value="1"/>
</dbReference>
<dbReference type="AlphaFoldDB" id="A0AAW4XPJ5"/>
<gene>
    <name evidence="6" type="ORF">LQ384_26200</name>
</gene>
<dbReference type="RefSeq" id="WP_230792560.1">
    <property type="nucleotide sequence ID" value="NZ_JAJNCO010000024.1"/>
</dbReference>
<dbReference type="GO" id="GO:0000976">
    <property type="term" value="F:transcription cis-regulatory region binding"/>
    <property type="evidence" value="ECO:0007669"/>
    <property type="project" value="TreeGrafter"/>
</dbReference>
<name>A0AAW4XPJ5_RHORH</name>
<dbReference type="SUPFAM" id="SSF48498">
    <property type="entry name" value="Tetracyclin repressor-like, C-terminal domain"/>
    <property type="match status" value="1"/>
</dbReference>
<dbReference type="InterPro" id="IPR023772">
    <property type="entry name" value="DNA-bd_HTH_TetR-type_CS"/>
</dbReference>
<dbReference type="InterPro" id="IPR036271">
    <property type="entry name" value="Tet_transcr_reg_TetR-rel_C_sf"/>
</dbReference>
<protein>
    <submittedName>
        <fullName evidence="6">TetR/AcrR family transcriptional regulator</fullName>
    </submittedName>
</protein>
<dbReference type="Proteomes" id="UP001198630">
    <property type="component" value="Unassembled WGS sequence"/>
</dbReference>
<dbReference type="Pfam" id="PF00440">
    <property type="entry name" value="TetR_N"/>
    <property type="match status" value="1"/>
</dbReference>
<dbReference type="InterPro" id="IPR049445">
    <property type="entry name" value="TetR_SbtR-like_C"/>
</dbReference>
<dbReference type="PANTHER" id="PTHR30055:SF234">
    <property type="entry name" value="HTH-TYPE TRANSCRIPTIONAL REGULATOR BETI"/>
    <property type="match status" value="1"/>
</dbReference>
<evidence type="ECO:0000313" key="6">
    <source>
        <dbReference type="EMBL" id="MCD2114600.1"/>
    </source>
</evidence>
<keyword evidence="1" id="KW-0805">Transcription regulation</keyword>
<dbReference type="PANTHER" id="PTHR30055">
    <property type="entry name" value="HTH-TYPE TRANSCRIPTIONAL REGULATOR RUTR"/>
    <property type="match status" value="1"/>
</dbReference>
<dbReference type="PROSITE" id="PS50977">
    <property type="entry name" value="HTH_TETR_2"/>
    <property type="match status" value="1"/>
</dbReference>
<dbReference type="Pfam" id="PF21597">
    <property type="entry name" value="TetR_C_43"/>
    <property type="match status" value="1"/>
</dbReference>
<reference evidence="6" key="1">
    <citation type="submission" date="2021-11" db="EMBL/GenBank/DDBJ databases">
        <title>Development of a sustainable strategy for remediation of hydrocarbon-contaminated territories based on the waste exchange concept.</title>
        <authorList>
            <person name="Elkin A."/>
        </authorList>
    </citation>
    <scope>NUCLEOTIDE SEQUENCE</scope>
    <source>
        <strain evidence="6">IEGM 757</strain>
    </source>
</reference>